<name>A0A1I0RPF5_9BACT</name>
<feature type="domain" description="SusD-like N-terminal" evidence="7">
    <location>
        <begin position="88"/>
        <end position="225"/>
    </location>
</feature>
<sequence>MNKIYKFLRNGYLLLSVAISISSCKKFVEIDPPLTQLATASVFEEKYTAIAAVTGIYGAMYSMVYFNIYTGLSSDELTSYGYDLYPSLYQNALSAKNGGFLVWSNAYKYIYQANAAIEGLEHSNGIAANIKNQLLGEVRFIRAFWYFNLINLYGDVPLVTTTDYNVITKLPRSAKTDIYAQIINDLKAAQLLLGDGYVDSKNNSTSDRVRPTKWVATALLARAYLFNKDYNDAALQSTAIINNTATFQLNKDLNDVFLKNSTEAIWQLMPGNDALQTPEGSNFILDAVPTAVALSPQLLQAFEPNDERRKNWVDSIVVSGTAYYYPFKYKVKYGSSDLTEYSMVLRLAEQYLIRSEARIQLNDLRGGTADLDTIRTRAGLPGTTATTKADLLKAILHERQVELFTEGHRWIDLKKEALIDQVMTKVTPEKGGGKWQSYQQLYPIPTEDIQHSSNLKQNPGY</sequence>
<keyword evidence="5" id="KW-0998">Cell outer membrane</keyword>
<dbReference type="STRING" id="29529.SAMN04488122_3177"/>
<evidence type="ECO:0000256" key="2">
    <source>
        <dbReference type="ARBA" id="ARBA00006275"/>
    </source>
</evidence>
<keyword evidence="3" id="KW-0732">Signal</keyword>
<evidence type="ECO:0000313" key="9">
    <source>
        <dbReference type="Proteomes" id="UP000199310"/>
    </source>
</evidence>
<evidence type="ECO:0000256" key="3">
    <source>
        <dbReference type="ARBA" id="ARBA00022729"/>
    </source>
</evidence>
<dbReference type="OrthoDB" id="625727at2"/>
<reference evidence="9" key="1">
    <citation type="submission" date="2016-10" db="EMBL/GenBank/DDBJ databases">
        <authorList>
            <person name="Varghese N."/>
            <person name="Submissions S."/>
        </authorList>
    </citation>
    <scope>NUCLEOTIDE SEQUENCE [LARGE SCALE GENOMIC DNA]</scope>
    <source>
        <strain evidence="9">DSM 3695</strain>
    </source>
</reference>
<evidence type="ECO:0000256" key="5">
    <source>
        <dbReference type="ARBA" id="ARBA00023237"/>
    </source>
</evidence>
<dbReference type="CDD" id="cd08977">
    <property type="entry name" value="SusD"/>
    <property type="match status" value="1"/>
</dbReference>
<dbReference type="RefSeq" id="WP_089896306.1">
    <property type="nucleotide sequence ID" value="NZ_FOJG01000001.1"/>
</dbReference>
<dbReference type="PROSITE" id="PS51257">
    <property type="entry name" value="PROKAR_LIPOPROTEIN"/>
    <property type="match status" value="1"/>
</dbReference>
<keyword evidence="9" id="KW-1185">Reference proteome</keyword>
<feature type="domain" description="RagB/SusD" evidence="6">
    <location>
        <begin position="322"/>
        <end position="461"/>
    </location>
</feature>
<evidence type="ECO:0000256" key="1">
    <source>
        <dbReference type="ARBA" id="ARBA00004442"/>
    </source>
</evidence>
<evidence type="ECO:0000256" key="4">
    <source>
        <dbReference type="ARBA" id="ARBA00023136"/>
    </source>
</evidence>
<dbReference type="Proteomes" id="UP000199310">
    <property type="component" value="Unassembled WGS sequence"/>
</dbReference>
<comment type="subcellular location">
    <subcellularLocation>
        <location evidence="1">Cell outer membrane</location>
    </subcellularLocation>
</comment>
<comment type="similarity">
    <text evidence="2">Belongs to the SusD family.</text>
</comment>
<accession>A0A1I0RPF5</accession>
<dbReference type="Gene3D" id="1.25.40.390">
    <property type="match status" value="1"/>
</dbReference>
<dbReference type="SUPFAM" id="SSF48452">
    <property type="entry name" value="TPR-like"/>
    <property type="match status" value="1"/>
</dbReference>
<evidence type="ECO:0000259" key="7">
    <source>
        <dbReference type="Pfam" id="PF14322"/>
    </source>
</evidence>
<evidence type="ECO:0000313" key="8">
    <source>
        <dbReference type="EMBL" id="SEW43103.1"/>
    </source>
</evidence>
<gene>
    <name evidence="8" type="ORF">SAMN04488122_3177</name>
</gene>
<dbReference type="Pfam" id="PF07980">
    <property type="entry name" value="SusD_RagB"/>
    <property type="match status" value="1"/>
</dbReference>
<protein>
    <submittedName>
        <fullName evidence="8">Starch-binding associating with outer membrane</fullName>
    </submittedName>
</protein>
<dbReference type="Pfam" id="PF14322">
    <property type="entry name" value="SusD-like_3"/>
    <property type="match status" value="1"/>
</dbReference>
<dbReference type="InterPro" id="IPR011990">
    <property type="entry name" value="TPR-like_helical_dom_sf"/>
</dbReference>
<dbReference type="EMBL" id="FOJG01000001">
    <property type="protein sequence ID" value="SEW43103.1"/>
    <property type="molecule type" value="Genomic_DNA"/>
</dbReference>
<dbReference type="GO" id="GO:0009279">
    <property type="term" value="C:cell outer membrane"/>
    <property type="evidence" value="ECO:0007669"/>
    <property type="project" value="UniProtKB-SubCell"/>
</dbReference>
<keyword evidence="4" id="KW-0472">Membrane</keyword>
<evidence type="ECO:0000259" key="6">
    <source>
        <dbReference type="Pfam" id="PF07980"/>
    </source>
</evidence>
<organism evidence="8 9">
    <name type="scientific">Chitinophaga arvensicola</name>
    <dbReference type="NCBI Taxonomy" id="29529"/>
    <lineage>
        <taxon>Bacteria</taxon>
        <taxon>Pseudomonadati</taxon>
        <taxon>Bacteroidota</taxon>
        <taxon>Chitinophagia</taxon>
        <taxon>Chitinophagales</taxon>
        <taxon>Chitinophagaceae</taxon>
        <taxon>Chitinophaga</taxon>
    </lineage>
</organism>
<dbReference type="InterPro" id="IPR033985">
    <property type="entry name" value="SusD-like_N"/>
</dbReference>
<proteinExistence type="inferred from homology"/>
<dbReference type="AlphaFoldDB" id="A0A1I0RPF5"/>
<dbReference type="InterPro" id="IPR012944">
    <property type="entry name" value="SusD_RagB_dom"/>
</dbReference>